<dbReference type="EMBL" id="JADINA010000039">
    <property type="protein sequence ID" value="MBO8426923.1"/>
    <property type="molecule type" value="Genomic_DNA"/>
</dbReference>
<evidence type="ECO:0000259" key="1">
    <source>
        <dbReference type="Pfam" id="PF13173"/>
    </source>
</evidence>
<dbReference type="Gene3D" id="3.40.50.300">
    <property type="entry name" value="P-loop containing nucleotide triphosphate hydrolases"/>
    <property type="match status" value="1"/>
</dbReference>
<dbReference type="PANTHER" id="PTHR33295">
    <property type="entry name" value="ATPASE"/>
    <property type="match status" value="1"/>
</dbReference>
<dbReference type="Proteomes" id="UP000823634">
    <property type="component" value="Unassembled WGS sequence"/>
</dbReference>
<comment type="caution">
    <text evidence="3">The sequence shown here is derived from an EMBL/GenBank/DDBJ whole genome shotgun (WGS) entry which is preliminary data.</text>
</comment>
<reference evidence="3" key="2">
    <citation type="journal article" date="2021" name="PeerJ">
        <title>Extensive microbial diversity within the chicken gut microbiome revealed by metagenomics and culture.</title>
        <authorList>
            <person name="Gilroy R."/>
            <person name="Ravi A."/>
            <person name="Getino M."/>
            <person name="Pursley I."/>
            <person name="Horton D.L."/>
            <person name="Alikhan N.F."/>
            <person name="Baker D."/>
            <person name="Gharbi K."/>
            <person name="Hall N."/>
            <person name="Watson M."/>
            <person name="Adriaenssens E.M."/>
            <person name="Foster-Nyarko E."/>
            <person name="Jarju S."/>
            <person name="Secka A."/>
            <person name="Antonio M."/>
            <person name="Oren A."/>
            <person name="Chaudhuri R.R."/>
            <person name="La Ragione R."/>
            <person name="Hildebrand F."/>
            <person name="Pallen M.J."/>
        </authorList>
    </citation>
    <scope>NUCLEOTIDE SEQUENCE</scope>
    <source>
        <strain evidence="3">17113</strain>
    </source>
</reference>
<dbReference type="Pfam" id="PF13635">
    <property type="entry name" value="DUF4143"/>
    <property type="match status" value="1"/>
</dbReference>
<keyword evidence="3" id="KW-0067">ATP-binding</keyword>
<evidence type="ECO:0000313" key="4">
    <source>
        <dbReference type="Proteomes" id="UP000823634"/>
    </source>
</evidence>
<name>A0A9D9GWV1_9FIRM</name>
<dbReference type="GO" id="GO:0005524">
    <property type="term" value="F:ATP binding"/>
    <property type="evidence" value="ECO:0007669"/>
    <property type="project" value="UniProtKB-KW"/>
</dbReference>
<keyword evidence="3" id="KW-0547">Nucleotide-binding</keyword>
<feature type="domain" description="AAA" evidence="1">
    <location>
        <begin position="23"/>
        <end position="152"/>
    </location>
</feature>
<dbReference type="InterPro" id="IPR041682">
    <property type="entry name" value="AAA_14"/>
</dbReference>
<reference evidence="3" key="1">
    <citation type="submission" date="2020-10" db="EMBL/GenBank/DDBJ databases">
        <authorList>
            <person name="Gilroy R."/>
        </authorList>
    </citation>
    <scope>NUCLEOTIDE SEQUENCE</scope>
    <source>
        <strain evidence="3">17113</strain>
    </source>
</reference>
<dbReference type="SUPFAM" id="SSF52540">
    <property type="entry name" value="P-loop containing nucleoside triphosphate hydrolases"/>
    <property type="match status" value="1"/>
</dbReference>
<gene>
    <name evidence="3" type="ORF">IAC61_06420</name>
</gene>
<dbReference type="Pfam" id="PF13173">
    <property type="entry name" value="AAA_14"/>
    <property type="match status" value="1"/>
</dbReference>
<dbReference type="PANTHER" id="PTHR33295:SF20">
    <property type="entry name" value="ATPASE"/>
    <property type="match status" value="1"/>
</dbReference>
<evidence type="ECO:0000313" key="3">
    <source>
        <dbReference type="EMBL" id="MBO8426923.1"/>
    </source>
</evidence>
<proteinExistence type="predicted"/>
<dbReference type="PROSITE" id="PS51450">
    <property type="entry name" value="LRR"/>
    <property type="match status" value="1"/>
</dbReference>
<evidence type="ECO:0000259" key="2">
    <source>
        <dbReference type="Pfam" id="PF13635"/>
    </source>
</evidence>
<dbReference type="AlphaFoldDB" id="A0A9D9GWV1"/>
<organism evidence="3 4">
    <name type="scientific">Candidatus Alloenteromonas pullistercoris</name>
    <dbReference type="NCBI Taxonomy" id="2840785"/>
    <lineage>
        <taxon>Bacteria</taxon>
        <taxon>Bacillati</taxon>
        <taxon>Bacillota</taxon>
        <taxon>Bacillota incertae sedis</taxon>
        <taxon>Candidatus Alloenteromonas</taxon>
    </lineage>
</organism>
<protein>
    <submittedName>
        <fullName evidence="3">ATP-binding protein</fullName>
    </submittedName>
</protein>
<dbReference type="InterPro" id="IPR027417">
    <property type="entry name" value="P-loop_NTPase"/>
</dbReference>
<feature type="domain" description="DUF4143" evidence="2">
    <location>
        <begin position="202"/>
        <end position="354"/>
    </location>
</feature>
<sequence length="412" mass="47583">MKKIIKRELYLKKIRPFYDIDLIKVLTGIRRCGKSIILRQIADELVSSFGVDKRQIIYIDFEDFAFDDIDNAKKLYDLLKSKIANGEKYYIFLDEIQHVDGFEKVIASFKATANCSIFITGSNSRLLSGELSSLLVGRAVEFKVFPFSFKEAHDYLALNGREVGDDFLYDYLKFGGLPQRFDFQDESDVIKYLKEHYRGICEKDVFKRNIDLDKHKFSAISSYVLANAGKEFSAERIANFYNSNNAKGGQSIDRKAIYNYLDRMEKVFFITWAKRFNITGKEILKSKEKPYAVDLGLRYINTNLVNYEDTYFLENLVYNELLSRGFEVFVGKTYKGEIDFVAVNNSRKCFIQVAYLLSSPETIKREFGAFSPIRDASPKYVLSLDKIDLSQNGITHLNIVDFLLGKVDLYLS</sequence>
<dbReference type="InterPro" id="IPR001611">
    <property type="entry name" value="Leu-rich_rpt"/>
</dbReference>
<dbReference type="InterPro" id="IPR025420">
    <property type="entry name" value="DUF4143"/>
</dbReference>
<accession>A0A9D9GWV1</accession>